<evidence type="ECO:0000256" key="6">
    <source>
        <dbReference type="PROSITE-ProRule" id="PRU01131"/>
    </source>
</evidence>
<dbReference type="KEGG" id="qlo:115993997"/>
<dbReference type="EnsemblPlants" id="QL06p050201:mrna">
    <property type="protein sequence ID" value="QL06p050201:mrna"/>
    <property type="gene ID" value="QL06p050201"/>
</dbReference>
<feature type="compositionally biased region" description="Basic and acidic residues" evidence="7">
    <location>
        <begin position="147"/>
        <end position="166"/>
    </location>
</feature>
<name>A0A7N2M185_QUELO</name>
<evidence type="ECO:0000256" key="4">
    <source>
        <dbReference type="ARBA" id="ARBA00022723"/>
    </source>
</evidence>
<evidence type="ECO:0000256" key="3">
    <source>
        <dbReference type="ARBA" id="ARBA00022490"/>
    </source>
</evidence>
<evidence type="ECO:0000259" key="8">
    <source>
        <dbReference type="PROSITE" id="PS51795"/>
    </source>
</evidence>
<feature type="region of interest" description="Disordered" evidence="7">
    <location>
        <begin position="147"/>
        <end position="188"/>
    </location>
</feature>
<protein>
    <recommendedName>
        <fullName evidence="8">FLZ-type domain-containing protein</fullName>
    </recommendedName>
</protein>
<dbReference type="GO" id="GO:0005737">
    <property type="term" value="C:cytoplasm"/>
    <property type="evidence" value="ECO:0007669"/>
    <property type="project" value="UniProtKB-SubCell"/>
</dbReference>
<sequence>MLLGKRPRPPMKRTTSMTGITVDPSMLEPQDPSDHHHHPMITDSPSSSLQPPAADQTMNMNMNTNMMNFAPNPNGYEYEYDNRFVAMVSPRGTISHRTRSNSGEFMNDPHFLHTCGLCKRRLPPGRDIYMYRGDTAFCSLECREQQMKQDERKEKYRTSVASKKEGSSSTASTASTKASSKSETVAAA</sequence>
<comment type="subcellular location">
    <subcellularLocation>
        <location evidence="1">Cytoplasm</location>
    </subcellularLocation>
</comment>
<dbReference type="PANTHER" id="PTHR33059:SF76">
    <property type="entry name" value="FCS-LIKE ZINC FINGER 7"/>
    <property type="match status" value="1"/>
</dbReference>
<dbReference type="EMBL" id="LRBV02000006">
    <property type="status" value="NOT_ANNOTATED_CDS"/>
    <property type="molecule type" value="Genomic_DNA"/>
</dbReference>
<dbReference type="PROSITE" id="PS51795">
    <property type="entry name" value="ZF_FLZ"/>
    <property type="match status" value="1"/>
</dbReference>
<dbReference type="OrthoDB" id="1925036at2759"/>
<evidence type="ECO:0000256" key="2">
    <source>
        <dbReference type="ARBA" id="ARBA00009374"/>
    </source>
</evidence>
<evidence type="ECO:0000256" key="1">
    <source>
        <dbReference type="ARBA" id="ARBA00004496"/>
    </source>
</evidence>
<organism evidence="9 10">
    <name type="scientific">Quercus lobata</name>
    <name type="common">Valley oak</name>
    <dbReference type="NCBI Taxonomy" id="97700"/>
    <lineage>
        <taxon>Eukaryota</taxon>
        <taxon>Viridiplantae</taxon>
        <taxon>Streptophyta</taxon>
        <taxon>Embryophyta</taxon>
        <taxon>Tracheophyta</taxon>
        <taxon>Spermatophyta</taxon>
        <taxon>Magnoliopsida</taxon>
        <taxon>eudicotyledons</taxon>
        <taxon>Gunneridae</taxon>
        <taxon>Pentapetalae</taxon>
        <taxon>rosids</taxon>
        <taxon>fabids</taxon>
        <taxon>Fagales</taxon>
        <taxon>Fagaceae</taxon>
        <taxon>Quercus</taxon>
    </lineage>
</organism>
<feature type="zinc finger region" description="FLZ-type" evidence="6">
    <location>
        <begin position="110"/>
        <end position="154"/>
    </location>
</feature>
<evidence type="ECO:0000256" key="5">
    <source>
        <dbReference type="ARBA" id="ARBA00022771"/>
    </source>
</evidence>
<dbReference type="Proteomes" id="UP000594261">
    <property type="component" value="Chromosome 6"/>
</dbReference>
<keyword evidence="5" id="KW-0863">Zinc-finger</keyword>
<dbReference type="FunCoup" id="A0A7N2M185">
    <property type="interactions" value="498"/>
</dbReference>
<dbReference type="PANTHER" id="PTHR33059">
    <property type="entry name" value="FCS-LIKE ZINC FINGER 5"/>
    <property type="match status" value="1"/>
</dbReference>
<evidence type="ECO:0000313" key="9">
    <source>
        <dbReference type="EnsemblPlants" id="QL06p050201:mrna"/>
    </source>
</evidence>
<keyword evidence="5" id="KW-0862">Zinc</keyword>
<keyword evidence="10" id="KW-1185">Reference proteome</keyword>
<feature type="domain" description="FLZ-type" evidence="8">
    <location>
        <begin position="110"/>
        <end position="154"/>
    </location>
</feature>
<feature type="region of interest" description="Disordered" evidence="7">
    <location>
        <begin position="1"/>
        <end position="51"/>
    </location>
</feature>
<evidence type="ECO:0000313" key="10">
    <source>
        <dbReference type="Proteomes" id="UP000594261"/>
    </source>
</evidence>
<dbReference type="InParanoid" id="A0A7N2M185"/>
<dbReference type="OMA" id="WDTVASN"/>
<reference evidence="9 10" key="1">
    <citation type="journal article" date="2016" name="G3 (Bethesda)">
        <title>First Draft Assembly and Annotation of the Genome of a California Endemic Oak Quercus lobata Nee (Fagaceae).</title>
        <authorList>
            <person name="Sork V.L."/>
            <person name="Fitz-Gibbon S.T."/>
            <person name="Puiu D."/>
            <person name="Crepeau M."/>
            <person name="Gugger P.F."/>
            <person name="Sherman R."/>
            <person name="Stevens K."/>
            <person name="Langley C.H."/>
            <person name="Pellegrini M."/>
            <person name="Salzberg S.L."/>
        </authorList>
    </citation>
    <scope>NUCLEOTIDE SEQUENCE [LARGE SCALE GENOMIC DNA]</scope>
    <source>
        <strain evidence="9 10">cv. SW786</strain>
    </source>
</reference>
<dbReference type="Gramene" id="QL06p050201:mrna">
    <property type="protein sequence ID" value="QL06p050201:mrna"/>
    <property type="gene ID" value="QL06p050201"/>
</dbReference>
<proteinExistence type="inferred from homology"/>
<comment type="similarity">
    <text evidence="2">Belongs to the FLZ family.</text>
</comment>
<keyword evidence="4" id="KW-0479">Metal-binding</keyword>
<feature type="compositionally biased region" description="Basic residues" evidence="7">
    <location>
        <begin position="1"/>
        <end position="11"/>
    </location>
</feature>
<reference evidence="9" key="2">
    <citation type="submission" date="2021-01" db="UniProtKB">
        <authorList>
            <consortium name="EnsemblPlants"/>
        </authorList>
    </citation>
    <scope>IDENTIFICATION</scope>
</reference>
<evidence type="ECO:0000256" key="7">
    <source>
        <dbReference type="SAM" id="MobiDB-lite"/>
    </source>
</evidence>
<dbReference type="RefSeq" id="XP_030973860.1">
    <property type="nucleotide sequence ID" value="XM_031118000.1"/>
</dbReference>
<dbReference type="GeneID" id="115993997"/>
<dbReference type="Pfam" id="PF04570">
    <property type="entry name" value="zf-FLZ"/>
    <property type="match status" value="1"/>
</dbReference>
<keyword evidence="3" id="KW-0963">Cytoplasm</keyword>
<gene>
    <name evidence="9" type="primary">LOC115993997</name>
</gene>
<feature type="compositionally biased region" description="Low complexity" evidence="7">
    <location>
        <begin position="167"/>
        <end position="188"/>
    </location>
</feature>
<dbReference type="GO" id="GO:0008270">
    <property type="term" value="F:zinc ion binding"/>
    <property type="evidence" value="ECO:0007669"/>
    <property type="project" value="UniProtKB-KW"/>
</dbReference>
<dbReference type="AlphaFoldDB" id="A0A7N2M185"/>
<accession>A0A7N2M185</accession>
<dbReference type="InterPro" id="IPR007650">
    <property type="entry name" value="Zf-FLZ_dom"/>
</dbReference>